<dbReference type="Pfam" id="PF13350">
    <property type="entry name" value="Y_phosphatase3"/>
    <property type="match status" value="1"/>
</dbReference>
<dbReference type="PANTHER" id="PTHR42886:SF53">
    <property type="entry name" value="ALPHA_BETA-HYDROLASES SUPERFAMILY PROTEIN"/>
    <property type="match status" value="1"/>
</dbReference>
<dbReference type="SUPFAM" id="SSF52799">
    <property type="entry name" value="(Phosphotyrosine protein) phosphatases II"/>
    <property type="match status" value="1"/>
</dbReference>
<gene>
    <name evidence="2" type="ORF">BDK51DRAFT_37032</name>
</gene>
<dbReference type="Gene3D" id="3.40.50.1820">
    <property type="entry name" value="alpha/beta hydrolase"/>
    <property type="match status" value="1"/>
</dbReference>
<dbReference type="InterPro" id="IPR026893">
    <property type="entry name" value="Tyr/Ser_Pase_IphP-type"/>
</dbReference>
<accession>A0A4P9W8D5</accession>
<dbReference type="InterPro" id="IPR000387">
    <property type="entry name" value="Tyr_Pase_dom"/>
</dbReference>
<dbReference type="PROSITE" id="PS00383">
    <property type="entry name" value="TYR_PHOSPHATASE_1"/>
    <property type="match status" value="1"/>
</dbReference>
<dbReference type="OrthoDB" id="9988524at2759"/>
<feature type="domain" description="Tyrosine specific protein phosphatases" evidence="1">
    <location>
        <begin position="441"/>
        <end position="493"/>
    </location>
</feature>
<dbReference type="InterPro" id="IPR016130">
    <property type="entry name" value="Tyr_Pase_AS"/>
</dbReference>
<organism evidence="2 3">
    <name type="scientific">Blyttiomyces helicus</name>
    <dbReference type="NCBI Taxonomy" id="388810"/>
    <lineage>
        <taxon>Eukaryota</taxon>
        <taxon>Fungi</taxon>
        <taxon>Fungi incertae sedis</taxon>
        <taxon>Chytridiomycota</taxon>
        <taxon>Chytridiomycota incertae sedis</taxon>
        <taxon>Chytridiomycetes</taxon>
        <taxon>Chytridiomycetes incertae sedis</taxon>
        <taxon>Blyttiomyces</taxon>
    </lineage>
</organism>
<proteinExistence type="predicted"/>
<dbReference type="SUPFAM" id="SSF53474">
    <property type="entry name" value="alpha/beta-Hydrolases"/>
    <property type="match status" value="1"/>
</dbReference>
<dbReference type="InterPro" id="IPR029058">
    <property type="entry name" value="AB_hydrolase_fold"/>
</dbReference>
<dbReference type="Gene3D" id="3.90.190.10">
    <property type="entry name" value="Protein tyrosine phosphatase superfamily"/>
    <property type="match status" value="1"/>
</dbReference>
<sequence length="493" mass="54022">MPSTYLKLTISNTAGERLVATFVDGNLPDGRGRHIVVVCHGFAAHKNFSFFPALAHALSFPSFRFDFRGAGESDGNFSWSGHLRWGDGRIGTSDGAHPIHATASQLPPYFTASLNPPQDDVQDIETVLSHLQARNWRPLALIGHSHDGNDVILHALKHPFAVRFLVNISGRTVVVAALEVMVVCFLAHTTRNMRLALSLPPALAGSFRFPDVEERQTGNLSGNREGWRKDGRRCRLPQERLANIPRTTRQEAIPLEDGAYLTNTRYDSYVALKDEMTSLPRFWTAHGEGRVVVIRGVPNFRDVGGRASSEWGRLIGLQSELYLCFVGSLWYRRGGGWEDGRVVNSKTPNPAITTFRALWPEGLLRLRSLGIAKIFDLRSEPKIVKNGNPDLTSSSILRVAATVFGNEDYSPAALAKRLKLYAGDAEGFAEAYMAILAAGRAAFAGIVRSLTENGPALVIHCTAGKDRTGVVVALLLKLCGVDDDLVVRDYAVT</sequence>
<keyword evidence="3" id="KW-1185">Reference proteome</keyword>
<dbReference type="Proteomes" id="UP000269721">
    <property type="component" value="Unassembled WGS sequence"/>
</dbReference>
<dbReference type="EMBL" id="KZ996607">
    <property type="protein sequence ID" value="RKO88604.1"/>
    <property type="molecule type" value="Genomic_DNA"/>
</dbReference>
<name>A0A4P9W8D5_9FUNG</name>
<dbReference type="InterPro" id="IPR029021">
    <property type="entry name" value="Prot-tyrosine_phosphatase-like"/>
</dbReference>
<dbReference type="GO" id="GO:0004721">
    <property type="term" value="F:phosphoprotein phosphatase activity"/>
    <property type="evidence" value="ECO:0007669"/>
    <property type="project" value="InterPro"/>
</dbReference>
<evidence type="ECO:0000313" key="2">
    <source>
        <dbReference type="EMBL" id="RKO88604.1"/>
    </source>
</evidence>
<evidence type="ECO:0000259" key="1">
    <source>
        <dbReference type="PROSITE" id="PS50056"/>
    </source>
</evidence>
<reference evidence="3" key="1">
    <citation type="journal article" date="2018" name="Nat. Microbiol.">
        <title>Leveraging single-cell genomics to expand the fungal tree of life.</title>
        <authorList>
            <person name="Ahrendt S.R."/>
            <person name="Quandt C.A."/>
            <person name="Ciobanu D."/>
            <person name="Clum A."/>
            <person name="Salamov A."/>
            <person name="Andreopoulos B."/>
            <person name="Cheng J.F."/>
            <person name="Woyke T."/>
            <person name="Pelin A."/>
            <person name="Henrissat B."/>
            <person name="Reynolds N.K."/>
            <person name="Benny G.L."/>
            <person name="Smith M.E."/>
            <person name="James T.Y."/>
            <person name="Grigoriev I.V."/>
        </authorList>
    </citation>
    <scope>NUCLEOTIDE SEQUENCE [LARGE SCALE GENOMIC DNA]</scope>
</reference>
<protein>
    <submittedName>
        <fullName evidence="2">Tyrosine phosphatase family-domain-containing protein</fullName>
    </submittedName>
</protein>
<dbReference type="PANTHER" id="PTHR42886">
    <property type="entry name" value="RE40534P-RELATED"/>
    <property type="match status" value="1"/>
</dbReference>
<dbReference type="AlphaFoldDB" id="A0A4P9W8D5"/>
<evidence type="ECO:0000313" key="3">
    <source>
        <dbReference type="Proteomes" id="UP000269721"/>
    </source>
</evidence>
<dbReference type="PROSITE" id="PS50056">
    <property type="entry name" value="TYR_PHOSPHATASE_2"/>
    <property type="match status" value="1"/>
</dbReference>